<dbReference type="CDD" id="cd00082">
    <property type="entry name" value="HisKA"/>
    <property type="match status" value="1"/>
</dbReference>
<evidence type="ECO:0000256" key="5">
    <source>
        <dbReference type="ARBA" id="ARBA00022679"/>
    </source>
</evidence>
<evidence type="ECO:0000259" key="15">
    <source>
        <dbReference type="SMART" id="SM00388"/>
    </source>
</evidence>
<dbReference type="InterPro" id="IPR001789">
    <property type="entry name" value="Sig_transdc_resp-reg_receiver"/>
</dbReference>
<dbReference type="SMART" id="SM00091">
    <property type="entry name" value="PAS"/>
    <property type="match status" value="1"/>
</dbReference>
<evidence type="ECO:0000256" key="7">
    <source>
        <dbReference type="ARBA" id="ARBA00022777"/>
    </source>
</evidence>
<sequence>MDKCGKKLLRKTLMVTILVPFFVLFLISFKGKTLKDAFFNSFYSVVDFPNSIFPLLLILFFNFMIMHLLFPIFHFWQKFNRNIPVSMDEKNRVISIFNSLGKKITLMSVVAFVLGTVYSSFEYYNNYQDLLPTFYNMLEGIITGLFTSIFINMSLENIYFPIKSALMIDPPTLEPKFRSYYKQMSYVVILLITFLGFQVFTIASDFYSVFSGNLQDLFIPRVGAKMDMSPEMLLSKSGRSHKEIEDILDVIGLKIFFYLFLSFRILVLLKNQIKNPLETVEGRLEKLTSSNASNTAQIEIVDNNEFSKIYGNINKLIVKQQSELENSRERLHTVIDNAADPIISFNDDGHIFIFNPAAEKLFGWSREEINGSSFSSLFDQEEEFCKTCGTDNKRFVKDITDSKNRLKRYRGRTKGGVSIDFEANFSKSSTPDGTIHTAIIRDISKQILFEQSLQDARKAAERANRLKSEFLANMSHELRTPLNAVLGFTQLLNSDRNLTDNQVEKLNIISRSGEHLLGLINDILDISKIEAGKIELHESVFNLKEFTQDLKEMFDLRCKNKGLALYVEYVDPLPVYLKSDLGKLRQILINILGNAIKFTNDGGISIVVGIQSGKLRFSINDTGKGIPESEIESILQPFTQSSITDNEGGTGLGLAITNSFIQMLGGKLEIESKEGVGSNFSFSIDFEYAAKADNVEEDIGTVIGIEGDRHPTVIIVDDKINNRLILKEMLERVGFVTIEAVNGKDALERVREFKPELVFMDIKMPVMDGYESVKLMKADDLIKHIPVFALTASAFKHDEKSILASGFDGFIAKPFKLSSLFNLISQNSHIQFTYEKTAKEQKEEISIDNLDIKTISRELTGDIIEKLDDYILINDFVAIKGVLETLKGSEALLDFVNIVEFFTNNFDDDSLITLIEKIKKQDKE</sequence>
<dbReference type="Pfam" id="PF00989">
    <property type="entry name" value="PAS"/>
    <property type="match status" value="1"/>
</dbReference>
<evidence type="ECO:0000256" key="9">
    <source>
        <dbReference type="ARBA" id="ARBA00023012"/>
    </source>
</evidence>
<dbReference type="CDD" id="cd00130">
    <property type="entry name" value="PAS"/>
    <property type="match status" value="1"/>
</dbReference>
<reference evidence="17 18" key="1">
    <citation type="submission" date="2019-02" db="EMBL/GenBank/DDBJ databases">
        <authorList>
            <person name="Fomenkov A."/>
            <person name="Dubinina G."/>
            <person name="Grabovich M."/>
            <person name="Vincze T."/>
            <person name="Roberts R.J."/>
        </authorList>
    </citation>
    <scope>NUCLEOTIDE SEQUENCE [LARGE SCALE GENOMIC DNA]</scope>
    <source>
        <strain evidence="17 18">P</strain>
    </source>
</reference>
<dbReference type="AlphaFoldDB" id="A0A5C1QAK6"/>
<dbReference type="CDD" id="cd16922">
    <property type="entry name" value="HATPase_EvgS-ArcB-TorS-like"/>
    <property type="match status" value="1"/>
</dbReference>
<dbReference type="SUPFAM" id="SSF55785">
    <property type="entry name" value="PYP-like sensor domain (PAS domain)"/>
    <property type="match status" value="1"/>
</dbReference>
<feature type="domain" description="Histidine kinase/HSP90-like ATPase" evidence="14">
    <location>
        <begin position="579"/>
        <end position="688"/>
    </location>
</feature>
<dbReference type="GO" id="GO:0006355">
    <property type="term" value="P:regulation of DNA-templated transcription"/>
    <property type="evidence" value="ECO:0007669"/>
    <property type="project" value="InterPro"/>
</dbReference>
<evidence type="ECO:0000259" key="16">
    <source>
        <dbReference type="SMART" id="SM00448"/>
    </source>
</evidence>
<feature type="domain" description="Response regulatory" evidence="16">
    <location>
        <begin position="711"/>
        <end position="824"/>
    </location>
</feature>
<feature type="transmembrane region" description="Helical" evidence="12">
    <location>
        <begin position="141"/>
        <end position="162"/>
    </location>
</feature>
<dbReference type="Gene3D" id="3.30.565.10">
    <property type="entry name" value="Histidine kinase-like ATPase, C-terminal domain"/>
    <property type="match status" value="1"/>
</dbReference>
<dbReference type="GO" id="GO:0009927">
    <property type="term" value="F:histidine phosphotransfer kinase activity"/>
    <property type="evidence" value="ECO:0007669"/>
    <property type="project" value="TreeGrafter"/>
</dbReference>
<dbReference type="InterPro" id="IPR036890">
    <property type="entry name" value="HATPase_C_sf"/>
</dbReference>
<gene>
    <name evidence="17" type="ORF">EW093_04340</name>
</gene>
<dbReference type="InterPro" id="IPR004358">
    <property type="entry name" value="Sig_transdc_His_kin-like_C"/>
</dbReference>
<dbReference type="EC" id="2.7.13.3" evidence="3"/>
<name>A0A5C1QAK6_9SPIO</name>
<dbReference type="InterPro" id="IPR000014">
    <property type="entry name" value="PAS"/>
</dbReference>
<dbReference type="FunFam" id="1.10.287.130:FF:000038">
    <property type="entry name" value="Sensory transduction histidine kinase"/>
    <property type="match status" value="1"/>
</dbReference>
<dbReference type="SUPFAM" id="SSF52172">
    <property type="entry name" value="CheY-like"/>
    <property type="match status" value="1"/>
</dbReference>
<evidence type="ECO:0000256" key="6">
    <source>
        <dbReference type="ARBA" id="ARBA00022741"/>
    </source>
</evidence>
<dbReference type="GO" id="GO:0000155">
    <property type="term" value="F:phosphorelay sensor kinase activity"/>
    <property type="evidence" value="ECO:0007669"/>
    <property type="project" value="InterPro"/>
</dbReference>
<feature type="transmembrane region" description="Helical" evidence="12">
    <location>
        <begin position="12"/>
        <end position="31"/>
    </location>
</feature>
<dbReference type="PANTHER" id="PTHR43047:SF72">
    <property type="entry name" value="OSMOSENSING HISTIDINE PROTEIN KINASE SLN1"/>
    <property type="match status" value="1"/>
</dbReference>
<keyword evidence="18" id="KW-1185">Reference proteome</keyword>
<keyword evidence="11" id="KW-0131">Cell cycle</keyword>
<evidence type="ECO:0000259" key="13">
    <source>
        <dbReference type="SMART" id="SM00091"/>
    </source>
</evidence>
<dbReference type="InterPro" id="IPR013767">
    <property type="entry name" value="PAS_fold"/>
</dbReference>
<dbReference type="InterPro" id="IPR003594">
    <property type="entry name" value="HATPase_dom"/>
</dbReference>
<evidence type="ECO:0000313" key="18">
    <source>
        <dbReference type="Proteomes" id="UP000323824"/>
    </source>
</evidence>
<comment type="subcellular location">
    <subcellularLocation>
        <location evidence="2">Membrane</location>
    </subcellularLocation>
</comment>
<keyword evidence="8" id="KW-0067">ATP-binding</keyword>
<feature type="transmembrane region" description="Helical" evidence="12">
    <location>
        <begin position="183"/>
        <end position="203"/>
    </location>
</feature>
<keyword evidence="5" id="KW-0808">Transferase</keyword>
<dbReference type="RefSeq" id="WP_149567216.1">
    <property type="nucleotide sequence ID" value="NZ_CP035807.1"/>
</dbReference>
<keyword evidence="10 12" id="KW-0472">Membrane</keyword>
<evidence type="ECO:0000256" key="2">
    <source>
        <dbReference type="ARBA" id="ARBA00004370"/>
    </source>
</evidence>
<comment type="catalytic activity">
    <reaction evidence="1">
        <text>ATP + protein L-histidine = ADP + protein N-phospho-L-histidine.</text>
        <dbReference type="EC" id="2.7.13.3"/>
    </reaction>
</comment>
<organism evidence="17 18">
    <name type="scientific">Thiospirochaeta perfilievii</name>
    <dbReference type="NCBI Taxonomy" id="252967"/>
    <lineage>
        <taxon>Bacteria</taxon>
        <taxon>Pseudomonadati</taxon>
        <taxon>Spirochaetota</taxon>
        <taxon>Spirochaetia</taxon>
        <taxon>Spirochaetales</taxon>
        <taxon>Spirochaetaceae</taxon>
        <taxon>Thiospirochaeta</taxon>
    </lineage>
</organism>
<dbReference type="Pfam" id="PF00512">
    <property type="entry name" value="HisKA"/>
    <property type="match status" value="1"/>
</dbReference>
<evidence type="ECO:0000256" key="11">
    <source>
        <dbReference type="ARBA" id="ARBA00023306"/>
    </source>
</evidence>
<evidence type="ECO:0000256" key="4">
    <source>
        <dbReference type="ARBA" id="ARBA00022553"/>
    </source>
</evidence>
<proteinExistence type="predicted"/>
<dbReference type="InterPro" id="IPR003661">
    <property type="entry name" value="HisK_dim/P_dom"/>
</dbReference>
<dbReference type="InterPro" id="IPR035965">
    <property type="entry name" value="PAS-like_dom_sf"/>
</dbReference>
<accession>A0A5C1QAK6</accession>
<evidence type="ECO:0000313" key="17">
    <source>
        <dbReference type="EMBL" id="QEN03959.1"/>
    </source>
</evidence>
<dbReference type="InterPro" id="IPR036097">
    <property type="entry name" value="HisK_dim/P_sf"/>
</dbReference>
<dbReference type="FunFam" id="3.30.565.10:FF:000010">
    <property type="entry name" value="Sensor histidine kinase RcsC"/>
    <property type="match status" value="1"/>
</dbReference>
<dbReference type="OrthoDB" id="6192248at2"/>
<dbReference type="Proteomes" id="UP000323824">
    <property type="component" value="Chromosome"/>
</dbReference>
<keyword evidence="7" id="KW-0418">Kinase</keyword>
<feature type="domain" description="PAS" evidence="13">
    <location>
        <begin position="329"/>
        <end position="394"/>
    </location>
</feature>
<protein>
    <recommendedName>
        <fullName evidence="3">histidine kinase</fullName>
        <ecNumber evidence="3">2.7.13.3</ecNumber>
    </recommendedName>
</protein>
<dbReference type="GO" id="GO:0005524">
    <property type="term" value="F:ATP binding"/>
    <property type="evidence" value="ECO:0007669"/>
    <property type="project" value="UniProtKB-KW"/>
</dbReference>
<dbReference type="Gene3D" id="3.30.450.20">
    <property type="entry name" value="PAS domain"/>
    <property type="match status" value="1"/>
</dbReference>
<reference evidence="17 18" key="2">
    <citation type="submission" date="2019-09" db="EMBL/GenBank/DDBJ databases">
        <title>Complete Genome Sequence and Methylome Analysis of free living Spirochaetas.</title>
        <authorList>
            <person name="Leshcheva N."/>
            <person name="Mikheeva N."/>
        </authorList>
    </citation>
    <scope>NUCLEOTIDE SEQUENCE [LARGE SCALE GENOMIC DNA]</scope>
    <source>
        <strain evidence="17 18">P</strain>
    </source>
</reference>
<dbReference type="SMART" id="SM00388">
    <property type="entry name" value="HisKA"/>
    <property type="match status" value="1"/>
</dbReference>
<dbReference type="PANTHER" id="PTHR43047">
    <property type="entry name" value="TWO-COMPONENT HISTIDINE PROTEIN KINASE"/>
    <property type="match status" value="1"/>
</dbReference>
<evidence type="ECO:0000256" key="1">
    <source>
        <dbReference type="ARBA" id="ARBA00000085"/>
    </source>
</evidence>
<keyword evidence="12" id="KW-0812">Transmembrane</keyword>
<dbReference type="InterPro" id="IPR011006">
    <property type="entry name" value="CheY-like_superfamily"/>
</dbReference>
<keyword evidence="12" id="KW-1133">Transmembrane helix</keyword>
<dbReference type="SUPFAM" id="SSF55874">
    <property type="entry name" value="ATPase domain of HSP90 chaperone/DNA topoisomerase II/histidine kinase"/>
    <property type="match status" value="1"/>
</dbReference>
<dbReference type="CDD" id="cd17546">
    <property type="entry name" value="REC_hyHK_CKI1_RcsC-like"/>
    <property type="match status" value="1"/>
</dbReference>
<evidence type="ECO:0000256" key="3">
    <source>
        <dbReference type="ARBA" id="ARBA00012438"/>
    </source>
</evidence>
<evidence type="ECO:0000259" key="14">
    <source>
        <dbReference type="SMART" id="SM00387"/>
    </source>
</evidence>
<feature type="domain" description="Signal transduction histidine kinase dimerisation/phosphoacceptor" evidence="15">
    <location>
        <begin position="466"/>
        <end position="532"/>
    </location>
</feature>
<dbReference type="KEGG" id="sper:EW093_04340"/>
<dbReference type="Pfam" id="PF00072">
    <property type="entry name" value="Response_reg"/>
    <property type="match status" value="1"/>
</dbReference>
<keyword evidence="9" id="KW-0902">Two-component regulatory system</keyword>
<dbReference type="NCBIfam" id="TIGR00229">
    <property type="entry name" value="sensory_box"/>
    <property type="match status" value="1"/>
</dbReference>
<dbReference type="SMART" id="SM00448">
    <property type="entry name" value="REC"/>
    <property type="match status" value="1"/>
</dbReference>
<evidence type="ECO:0000256" key="10">
    <source>
        <dbReference type="ARBA" id="ARBA00023136"/>
    </source>
</evidence>
<feature type="transmembrane region" description="Helical" evidence="12">
    <location>
        <begin position="51"/>
        <end position="73"/>
    </location>
</feature>
<dbReference type="Pfam" id="PF02518">
    <property type="entry name" value="HATPase_c"/>
    <property type="match status" value="1"/>
</dbReference>
<dbReference type="SMART" id="SM00387">
    <property type="entry name" value="HATPase_c"/>
    <property type="match status" value="1"/>
</dbReference>
<dbReference type="SUPFAM" id="SSF47384">
    <property type="entry name" value="Homodimeric domain of signal transducing histidine kinase"/>
    <property type="match status" value="1"/>
</dbReference>
<keyword evidence="6" id="KW-0547">Nucleotide-binding</keyword>
<dbReference type="GO" id="GO:0005886">
    <property type="term" value="C:plasma membrane"/>
    <property type="evidence" value="ECO:0007669"/>
    <property type="project" value="TreeGrafter"/>
</dbReference>
<dbReference type="EMBL" id="CP035807">
    <property type="protein sequence ID" value="QEN03959.1"/>
    <property type="molecule type" value="Genomic_DNA"/>
</dbReference>
<evidence type="ECO:0000256" key="12">
    <source>
        <dbReference type="SAM" id="Phobius"/>
    </source>
</evidence>
<feature type="transmembrane region" description="Helical" evidence="12">
    <location>
        <begin position="104"/>
        <end position="121"/>
    </location>
</feature>
<dbReference type="Gene3D" id="3.40.50.2300">
    <property type="match status" value="1"/>
</dbReference>
<dbReference type="PRINTS" id="PR00344">
    <property type="entry name" value="BCTRLSENSOR"/>
</dbReference>
<keyword evidence="4" id="KW-0597">Phosphoprotein</keyword>
<evidence type="ECO:0000256" key="8">
    <source>
        <dbReference type="ARBA" id="ARBA00022840"/>
    </source>
</evidence>
<dbReference type="Gene3D" id="1.10.287.130">
    <property type="match status" value="1"/>
</dbReference>